<gene>
    <name evidence="1" type="ORF">PPENT_87.1.T0220013</name>
</gene>
<name>A0A8S1TKC7_9CILI</name>
<evidence type="ECO:0000313" key="2">
    <source>
        <dbReference type="Proteomes" id="UP000689195"/>
    </source>
</evidence>
<reference evidence="1" key="1">
    <citation type="submission" date="2021-01" db="EMBL/GenBank/DDBJ databases">
        <authorList>
            <consortium name="Genoscope - CEA"/>
            <person name="William W."/>
        </authorList>
    </citation>
    <scope>NUCLEOTIDE SEQUENCE</scope>
</reference>
<accession>A0A8S1TKC7</accession>
<sequence length="188" mass="22208">MCEQKLQWQLLLLVFGDKKKCTIVTLREELKIYLKNHSISKESLDGSTIRNNGYGFIEQMESCTKMFNILKVNKEKIIVLELQLKQNVFKRCTKIYHLLRIMNVCHIQVIMNLNYIDYTTNKIHCLKRRLCSDAQKKIFCLSDAQDNKCEYHQNQCKIKSCDTALNQFSYYQNGSETFNGYTFEINCN</sequence>
<protein>
    <submittedName>
        <fullName evidence="1">Uncharacterized protein</fullName>
    </submittedName>
</protein>
<evidence type="ECO:0000313" key="1">
    <source>
        <dbReference type="EMBL" id="CAD8151606.1"/>
    </source>
</evidence>
<organism evidence="1 2">
    <name type="scientific">Paramecium pentaurelia</name>
    <dbReference type="NCBI Taxonomy" id="43138"/>
    <lineage>
        <taxon>Eukaryota</taxon>
        <taxon>Sar</taxon>
        <taxon>Alveolata</taxon>
        <taxon>Ciliophora</taxon>
        <taxon>Intramacronucleata</taxon>
        <taxon>Oligohymenophorea</taxon>
        <taxon>Peniculida</taxon>
        <taxon>Parameciidae</taxon>
        <taxon>Paramecium</taxon>
    </lineage>
</organism>
<comment type="caution">
    <text evidence="1">The sequence shown here is derived from an EMBL/GenBank/DDBJ whole genome shotgun (WGS) entry which is preliminary data.</text>
</comment>
<dbReference type="EMBL" id="CAJJDO010000022">
    <property type="protein sequence ID" value="CAD8151606.1"/>
    <property type="molecule type" value="Genomic_DNA"/>
</dbReference>
<proteinExistence type="predicted"/>
<dbReference type="Proteomes" id="UP000689195">
    <property type="component" value="Unassembled WGS sequence"/>
</dbReference>
<keyword evidence="2" id="KW-1185">Reference proteome</keyword>
<dbReference type="AlphaFoldDB" id="A0A8S1TKC7"/>